<reference evidence="2" key="1">
    <citation type="submission" date="2020-08" db="EMBL/GenBank/DDBJ databases">
        <title>Multicomponent nature underlies the extraordinary mechanical properties of spider dragline silk.</title>
        <authorList>
            <person name="Kono N."/>
            <person name="Nakamura H."/>
            <person name="Mori M."/>
            <person name="Yoshida Y."/>
            <person name="Ohtoshi R."/>
            <person name="Malay A.D."/>
            <person name="Moran D.A.P."/>
            <person name="Tomita M."/>
            <person name="Numata K."/>
            <person name="Arakawa K."/>
        </authorList>
    </citation>
    <scope>NUCLEOTIDE SEQUENCE</scope>
</reference>
<dbReference type="EMBL" id="BMAW01083880">
    <property type="protein sequence ID" value="GFU36028.1"/>
    <property type="molecule type" value="Genomic_DNA"/>
</dbReference>
<evidence type="ECO:0000313" key="2">
    <source>
        <dbReference type="EMBL" id="GFU36028.1"/>
    </source>
</evidence>
<gene>
    <name evidence="2" type="ORF">NPIL_306931</name>
</gene>
<dbReference type="Proteomes" id="UP000887013">
    <property type="component" value="Unassembled WGS sequence"/>
</dbReference>
<name>A0A8X6QRU4_NEPPI</name>
<dbReference type="AlphaFoldDB" id="A0A8X6QRU4"/>
<proteinExistence type="predicted"/>
<evidence type="ECO:0000313" key="3">
    <source>
        <dbReference type="Proteomes" id="UP000887013"/>
    </source>
</evidence>
<keyword evidence="3" id="KW-1185">Reference proteome</keyword>
<organism evidence="2 3">
    <name type="scientific">Nephila pilipes</name>
    <name type="common">Giant wood spider</name>
    <name type="synonym">Nephila maculata</name>
    <dbReference type="NCBI Taxonomy" id="299642"/>
    <lineage>
        <taxon>Eukaryota</taxon>
        <taxon>Metazoa</taxon>
        <taxon>Ecdysozoa</taxon>
        <taxon>Arthropoda</taxon>
        <taxon>Chelicerata</taxon>
        <taxon>Arachnida</taxon>
        <taxon>Araneae</taxon>
        <taxon>Araneomorphae</taxon>
        <taxon>Entelegynae</taxon>
        <taxon>Araneoidea</taxon>
        <taxon>Nephilidae</taxon>
        <taxon>Nephila</taxon>
    </lineage>
</organism>
<feature type="compositionally biased region" description="Basic and acidic residues" evidence="1">
    <location>
        <begin position="65"/>
        <end position="75"/>
    </location>
</feature>
<evidence type="ECO:0000256" key="1">
    <source>
        <dbReference type="SAM" id="MobiDB-lite"/>
    </source>
</evidence>
<comment type="caution">
    <text evidence="2">The sequence shown here is derived from an EMBL/GenBank/DDBJ whole genome shotgun (WGS) entry which is preliminary data.</text>
</comment>
<feature type="compositionally biased region" description="Basic residues" evidence="1">
    <location>
        <begin position="99"/>
        <end position="109"/>
    </location>
</feature>
<feature type="region of interest" description="Disordered" evidence="1">
    <location>
        <begin position="39"/>
        <end position="75"/>
    </location>
</feature>
<feature type="region of interest" description="Disordered" evidence="1">
    <location>
        <begin position="90"/>
        <end position="109"/>
    </location>
</feature>
<sequence length="109" mass="12467">MKVPPDVKEHFIDIWSDWITPLDLGEKFDAYENVRCGMRKSTPPYHQKKAFPIKQPPQNRKSHFQRGDKVKKEEPSEVVCYGCDTSGVINPKCPSCKGKDKRNHGPSVV</sequence>
<accession>A0A8X6QRU4</accession>
<protein>
    <submittedName>
        <fullName evidence="2">Uncharacterized protein</fullName>
    </submittedName>
</protein>